<sequence>MSAEELDKLFRDKLKDRPVAPSNEAWERLQARLQQAAPQQETPNPFMVPVASQEQKEERGAVRMWYYSAAAAVTMLLGVGLWVNRADIDPLQPSATVATVQETKPAAIQNSAPATTVEPYQTAPSATAQEETFAQQEMKQAQPAQAMAAVSGKAAGQQQTSKRNAVTAPVKVQEEKMTPLKEQAVQEQSLLAATTPANVQESAKTASEPSDLKIVVKLDNTQATASLAQASTTVDHSPNQEEHTSGSGRVLKGILKQVKNLKEGEKVNLEELGITKHTFALETRIGNKKITKTIEL</sequence>
<feature type="region of interest" description="Disordered" evidence="1">
    <location>
        <begin position="1"/>
        <end position="21"/>
    </location>
</feature>
<evidence type="ECO:0000313" key="3">
    <source>
        <dbReference type="Proteomes" id="UP000271010"/>
    </source>
</evidence>
<dbReference type="AlphaFoldDB" id="A0A3M9MS84"/>
<keyword evidence="3" id="KW-1185">Reference proteome</keyword>
<name>A0A3M9MS84_9BACT</name>
<feature type="region of interest" description="Disordered" evidence="1">
    <location>
        <begin position="229"/>
        <end position="249"/>
    </location>
</feature>
<proteinExistence type="predicted"/>
<accession>A0A3M9MS84</accession>
<protein>
    <submittedName>
        <fullName evidence="2">Uncharacterized protein</fullName>
    </submittedName>
</protein>
<feature type="compositionally biased region" description="Basic and acidic residues" evidence="1">
    <location>
        <begin position="1"/>
        <end position="18"/>
    </location>
</feature>
<dbReference type="EMBL" id="RJJE01000017">
    <property type="protein sequence ID" value="RNI27753.1"/>
    <property type="molecule type" value="Genomic_DNA"/>
</dbReference>
<organism evidence="2 3">
    <name type="scientific">Rufibacter immobilis</name>
    <dbReference type="NCBI Taxonomy" id="1348778"/>
    <lineage>
        <taxon>Bacteria</taxon>
        <taxon>Pseudomonadati</taxon>
        <taxon>Bacteroidota</taxon>
        <taxon>Cytophagia</taxon>
        <taxon>Cytophagales</taxon>
        <taxon>Hymenobacteraceae</taxon>
        <taxon>Rufibacter</taxon>
    </lineage>
</organism>
<gene>
    <name evidence="2" type="ORF">EFA69_16725</name>
</gene>
<reference evidence="2 3" key="1">
    <citation type="submission" date="2018-11" db="EMBL/GenBank/DDBJ databases">
        <title>Rufibacter latericius sp. nov., isolated from water in Baiyang Lake.</title>
        <authorList>
            <person name="Yang Y."/>
        </authorList>
    </citation>
    <scope>NUCLEOTIDE SEQUENCE [LARGE SCALE GENOMIC DNA]</scope>
    <source>
        <strain evidence="2 3">MCC P1</strain>
    </source>
</reference>
<evidence type="ECO:0000256" key="1">
    <source>
        <dbReference type="SAM" id="MobiDB-lite"/>
    </source>
</evidence>
<dbReference type="Proteomes" id="UP000271010">
    <property type="component" value="Unassembled WGS sequence"/>
</dbReference>
<comment type="caution">
    <text evidence="2">The sequence shown here is derived from an EMBL/GenBank/DDBJ whole genome shotgun (WGS) entry which is preliminary data.</text>
</comment>
<dbReference type="RefSeq" id="WP_123134218.1">
    <property type="nucleotide sequence ID" value="NZ_RJJE01000017.1"/>
</dbReference>
<dbReference type="OrthoDB" id="849204at2"/>
<evidence type="ECO:0000313" key="2">
    <source>
        <dbReference type="EMBL" id="RNI27753.1"/>
    </source>
</evidence>